<sequence>MNFNQFIQQANQFGKQHIPFFFLIDFEQQKPILCPIESAVENGIFFDFQGLKNFHTDSKVFTDKMTLQSFPISFNEYQQGFKLVKQQLQKGNSYLLNLTYPTEIKINGNLEQLFYLTQAPYKLWLKDQFLCFSPEPFIKIENNQIFTYPMKGTINASIKNAKEKLLNNPKEQKEHYTIVDLMRNDLAIVAQNIQVKKFRYIDKIQTNRSSILQTSSEIVGDLLINWQENIGTILSKLLPAGSISGAPKQKTVEIIQQAEKQNRGYYTGIFGIFNGNTLRSAVAIRFIEQQKDKLYFHSGGGITSQSNAEDEYQELLEKVYLPISEI</sequence>
<accession>I3D9V9</accession>
<dbReference type="Pfam" id="PF00425">
    <property type="entry name" value="Chorismate_bind"/>
    <property type="match status" value="1"/>
</dbReference>
<dbReference type="InterPro" id="IPR005801">
    <property type="entry name" value="ADC_synthase"/>
</dbReference>
<keyword evidence="2" id="KW-0032">Aminotransferase</keyword>
<dbReference type="PATRIC" id="fig|1095749.3.peg.1595"/>
<organism evidence="2 3">
    <name type="scientific">Pasteurella bettyae CCUG 2042</name>
    <dbReference type="NCBI Taxonomy" id="1095749"/>
    <lineage>
        <taxon>Bacteria</taxon>
        <taxon>Pseudomonadati</taxon>
        <taxon>Pseudomonadota</taxon>
        <taxon>Gammaproteobacteria</taxon>
        <taxon>Pasteurellales</taxon>
        <taxon>Pasteurellaceae</taxon>
        <taxon>Pasteurella</taxon>
    </lineage>
</organism>
<dbReference type="GO" id="GO:0000162">
    <property type="term" value="P:L-tryptophan biosynthetic process"/>
    <property type="evidence" value="ECO:0007669"/>
    <property type="project" value="TreeGrafter"/>
</dbReference>
<feature type="domain" description="Chorismate-utilising enzyme C-terminal" evidence="1">
    <location>
        <begin position="74"/>
        <end position="318"/>
    </location>
</feature>
<dbReference type="PANTHER" id="PTHR11236:SF50">
    <property type="entry name" value="AMINODEOXYCHORISMATE SYNTHASE COMPONENT 1"/>
    <property type="match status" value="1"/>
</dbReference>
<evidence type="ECO:0000313" key="2">
    <source>
        <dbReference type="EMBL" id="EIJ68502.1"/>
    </source>
</evidence>
<dbReference type="EC" id="2.6.1.85" evidence="2"/>
<comment type="caution">
    <text evidence="2">The sequence shown here is derived from an EMBL/GenBank/DDBJ whole genome shotgun (WGS) entry which is preliminary data.</text>
</comment>
<dbReference type="AlphaFoldDB" id="I3D9V9"/>
<proteinExistence type="predicted"/>
<evidence type="ECO:0000313" key="3">
    <source>
        <dbReference type="Proteomes" id="UP000006457"/>
    </source>
</evidence>
<reference evidence="2 3" key="1">
    <citation type="submission" date="2012-03" db="EMBL/GenBank/DDBJ databases">
        <authorList>
            <person name="Harkins D.M."/>
            <person name="Madupu R."/>
            <person name="Durkin A.S."/>
            <person name="Torralba M."/>
            <person name="Methe B."/>
            <person name="Sutton G.G."/>
            <person name="Nelson K.E."/>
        </authorList>
    </citation>
    <scope>NUCLEOTIDE SEQUENCE [LARGE SCALE GENOMIC DNA]</scope>
    <source>
        <strain evidence="2 3">CCUG 2042</strain>
    </source>
</reference>
<dbReference type="SUPFAM" id="SSF56322">
    <property type="entry name" value="ADC synthase"/>
    <property type="match status" value="1"/>
</dbReference>
<dbReference type="Gene3D" id="3.60.120.10">
    <property type="entry name" value="Anthranilate synthase"/>
    <property type="match status" value="1"/>
</dbReference>
<dbReference type="EMBL" id="AJSX01000036">
    <property type="protein sequence ID" value="EIJ68502.1"/>
    <property type="molecule type" value="Genomic_DNA"/>
</dbReference>
<dbReference type="InterPro" id="IPR019999">
    <property type="entry name" value="Anth_synth_I-like"/>
</dbReference>
<dbReference type="PANTHER" id="PTHR11236">
    <property type="entry name" value="AMINOBENZOATE/ANTHRANILATE SYNTHASE"/>
    <property type="match status" value="1"/>
</dbReference>
<dbReference type="NCBIfam" id="NF005486">
    <property type="entry name" value="PRK07093.1"/>
    <property type="match status" value="1"/>
</dbReference>
<name>I3D9V9_9PAST</name>
<gene>
    <name evidence="2" type="ORF">HMPREF1052_1680</name>
</gene>
<dbReference type="RefSeq" id="WP_005761103.1">
    <property type="nucleotide sequence ID" value="NZ_AJSX01000036.1"/>
</dbReference>
<evidence type="ECO:0000259" key="1">
    <source>
        <dbReference type="Pfam" id="PF00425"/>
    </source>
</evidence>
<dbReference type="OrthoDB" id="9803598at2"/>
<dbReference type="eggNOG" id="COG0147">
    <property type="taxonomic scope" value="Bacteria"/>
</dbReference>
<keyword evidence="2" id="KW-0808">Transferase</keyword>
<protein>
    <submittedName>
        <fullName evidence="2">Para-aminobenzoate synthase component I</fullName>
        <ecNumber evidence="2">2.6.1.85</ecNumber>
    </submittedName>
</protein>
<dbReference type="Proteomes" id="UP000006457">
    <property type="component" value="Unassembled WGS sequence"/>
</dbReference>
<dbReference type="InterPro" id="IPR015890">
    <property type="entry name" value="Chorismate_C"/>
</dbReference>
<dbReference type="PRINTS" id="PR00095">
    <property type="entry name" value="ANTSNTHASEI"/>
</dbReference>
<dbReference type="GO" id="GO:0046820">
    <property type="term" value="F:4-amino-4-deoxychorismate synthase activity"/>
    <property type="evidence" value="ECO:0007669"/>
    <property type="project" value="UniProtKB-EC"/>
</dbReference>
<keyword evidence="3" id="KW-1185">Reference proteome</keyword>